<protein>
    <submittedName>
        <fullName evidence="1">Uncharacterized protein</fullName>
    </submittedName>
</protein>
<evidence type="ECO:0000313" key="1">
    <source>
        <dbReference type="EMBL" id="TJW11470.1"/>
    </source>
</evidence>
<comment type="caution">
    <text evidence="1">The sequence shown here is derived from an EMBL/GenBank/DDBJ whole genome shotgun (WGS) entry which is preliminary data.</text>
</comment>
<gene>
    <name evidence="1" type="ORF">E5982_04525</name>
</gene>
<name>A0A4T9T8T8_9ACTN</name>
<keyword evidence="2" id="KW-1185">Reference proteome</keyword>
<dbReference type="Proteomes" id="UP000309454">
    <property type="component" value="Unassembled WGS sequence"/>
</dbReference>
<dbReference type="RefSeq" id="WP_136845596.1">
    <property type="nucleotide sequence ID" value="NZ_SSTM01000002.1"/>
</dbReference>
<sequence>MGNRAVITTKDRKLGVYVHWNGGRDTIQPLLKYCELKGYRPPSSDSYGWARLCQVLGNFFGGSNSVGISTYTTDRQMDPGDNGIYVIDGWEIVERLTTDYSSDFSTSRMVAYPESQEQSEYDFAEMLKAFDECMPETERLGAYLDAEVVPVCELRLGDEVWMREVNGSVKTYPVVGFGTGMVNGSDRKGVAYVERYDHEGDYSWNPNNYPHGDTCRIVPRR</sequence>
<dbReference type="AlphaFoldDB" id="A0A4T9T8T8"/>
<dbReference type="OrthoDB" id="5197116at2"/>
<reference evidence="1 2" key="1">
    <citation type="submission" date="2019-04" db="EMBL/GenBank/DDBJ databases">
        <title>Microbes associate with the intestines of laboratory mice.</title>
        <authorList>
            <person name="Navarre W."/>
            <person name="Wong E."/>
            <person name="Huang K.C."/>
            <person name="Tropini C."/>
            <person name="Ng K."/>
            <person name="Yu B."/>
        </authorList>
    </citation>
    <scope>NUCLEOTIDE SEQUENCE [LARGE SCALE GENOMIC DNA]</scope>
    <source>
        <strain evidence="1 2">NM48_B13</strain>
    </source>
</reference>
<proteinExistence type="predicted"/>
<accession>A0A4T9T8T8</accession>
<evidence type="ECO:0000313" key="2">
    <source>
        <dbReference type="Proteomes" id="UP000309454"/>
    </source>
</evidence>
<organism evidence="1 2">
    <name type="scientific">Parvibacter caecicola</name>
    <dbReference type="NCBI Taxonomy" id="747645"/>
    <lineage>
        <taxon>Bacteria</taxon>
        <taxon>Bacillati</taxon>
        <taxon>Actinomycetota</taxon>
        <taxon>Coriobacteriia</taxon>
        <taxon>Coriobacteriales</taxon>
        <taxon>Coriobacteriaceae</taxon>
        <taxon>Parvibacter</taxon>
    </lineage>
</organism>
<dbReference type="EMBL" id="SSTM01000002">
    <property type="protein sequence ID" value="TJW11470.1"/>
    <property type="molecule type" value="Genomic_DNA"/>
</dbReference>